<accession>A0ABM7NR87</accession>
<proteinExistence type="predicted"/>
<dbReference type="InterPro" id="IPR036770">
    <property type="entry name" value="Ankyrin_rpt-contain_sf"/>
</dbReference>
<dbReference type="InterPro" id="IPR051165">
    <property type="entry name" value="Multifunctional_ANK_Repeat"/>
</dbReference>
<protein>
    <submittedName>
        <fullName evidence="3">Ankyrin repeat-containing protein</fullName>
    </submittedName>
</protein>
<evidence type="ECO:0000313" key="4">
    <source>
        <dbReference type="Proteomes" id="UP001321479"/>
    </source>
</evidence>
<dbReference type="SUPFAM" id="SSF48403">
    <property type="entry name" value="Ankyrin repeat"/>
    <property type="match status" value="3"/>
</dbReference>
<dbReference type="RefSeq" id="YP_010841279.1">
    <property type="nucleotide sequence ID" value="NC_079139.1"/>
</dbReference>
<evidence type="ECO:0000256" key="2">
    <source>
        <dbReference type="ARBA" id="ARBA00023043"/>
    </source>
</evidence>
<evidence type="ECO:0000256" key="1">
    <source>
        <dbReference type="ARBA" id="ARBA00022737"/>
    </source>
</evidence>
<name>A0ABM7NR87_9VIRU</name>
<dbReference type="InterPro" id="IPR002110">
    <property type="entry name" value="Ankyrin_rpt"/>
</dbReference>
<dbReference type="EMBL" id="AP024483">
    <property type="protein sequence ID" value="BCS82671.1"/>
    <property type="molecule type" value="Genomic_DNA"/>
</dbReference>
<keyword evidence="1" id="KW-0677">Repeat</keyword>
<dbReference type="SMART" id="SM00248">
    <property type="entry name" value="ANK"/>
    <property type="match status" value="8"/>
</dbReference>
<dbReference type="PANTHER" id="PTHR24123">
    <property type="entry name" value="ANKYRIN REPEAT-CONTAINING"/>
    <property type="match status" value="1"/>
</dbReference>
<evidence type="ECO:0000313" key="3">
    <source>
        <dbReference type="EMBL" id="BCS82671.1"/>
    </source>
</evidence>
<dbReference type="PANTHER" id="PTHR24123:SF33">
    <property type="entry name" value="PROTEIN HOS4"/>
    <property type="match status" value="1"/>
</dbReference>
<organism evidence="3 4">
    <name type="scientific">Cotonvirus japonicus</name>
    <dbReference type="NCBI Taxonomy" id="2811091"/>
    <lineage>
        <taxon>Viruses</taxon>
        <taxon>Varidnaviria</taxon>
        <taxon>Bamfordvirae</taxon>
        <taxon>Nucleocytoviricota</taxon>
        <taxon>Megaviricetes</taxon>
        <taxon>Imitervirales</taxon>
        <taxon>Mimiviridae</taxon>
        <taxon>Megamimivirinae</taxon>
        <taxon>Cotonvirus</taxon>
        <taxon>Cotonvirus japonicum</taxon>
    </lineage>
</organism>
<dbReference type="GeneID" id="80557876"/>
<dbReference type="Proteomes" id="UP001321479">
    <property type="component" value="Segment"/>
</dbReference>
<keyword evidence="4" id="KW-1185">Reference proteome</keyword>
<keyword evidence="2" id="KW-0040">ANK repeat</keyword>
<dbReference type="Pfam" id="PF12796">
    <property type="entry name" value="Ank_2"/>
    <property type="match status" value="1"/>
</dbReference>
<dbReference type="Gene3D" id="1.25.40.20">
    <property type="entry name" value="Ankyrin repeat-containing domain"/>
    <property type="match status" value="2"/>
</dbReference>
<sequence length="522" mass="61377">MENIFPQNVWINIINHTDYDIHNLILSHKYFLFLVPHINVSVNIIKLAIIKGELKILQYINMLKSQKNKLIENKNFKTISLDKCLELSCEYGHIHIVDYFASLGADAKNPFLIQIASHYGYTWIIQYLSYLNNDNTSLINYHMKNIVDTDMCRLVYLSVKRKIKLDQQNNYAILYAICHNNIKLFKQLISDQPNIFLIYDIIIENSLKNGHIELIDFLLSINKNYIDMHSIIKIALKHDNDATIKHLINIKKFNMKDDNLIKIAAKHGNWSIVKLLEKHGFDIRVEKDYVLKCAIKFKNQDMIEYLLSKNISFTKTLLMTCKYGHYEIFRNLILRYKNIDNIFYKLFKLACKFGHYEIAKFLTSVDLKTKNTCDKLLIFTLKYEFIGITKYVIHKIFTDSIEIDYYSVMTQILEHKNLEISKHLIIEYHAKNLITNATNGTSNDEIYIRLLKRACEIGNLIVIKLLIELNHQFNIFKDFDIVKNQLMTKAFEIGNSKIIVYLVESSININLHLINMLNIDIQ</sequence>
<reference evidence="3 4" key="1">
    <citation type="submission" date="2021-02" db="EMBL/GenBank/DDBJ databases">
        <title>Cotonvirus japonicus, which uses Golgi apparatus of host cells for its virion factory, phylogenetically links tailed tupanvirus and icosahedral mimivirus.</title>
        <authorList>
            <person name="Takahashi H."/>
            <person name="Fukaya S."/>
            <person name="Song C."/>
            <person name="Murata K."/>
            <person name="Takemura M."/>
        </authorList>
    </citation>
    <scope>NUCLEOTIDE SEQUENCE [LARGE SCALE GENOMIC DNA]</scope>
</reference>